<evidence type="ECO:0000313" key="2">
    <source>
        <dbReference type="Proteomes" id="UP000324897"/>
    </source>
</evidence>
<comment type="caution">
    <text evidence="1">The sequence shown here is derived from an EMBL/GenBank/DDBJ whole genome shotgun (WGS) entry which is preliminary data.</text>
</comment>
<dbReference type="Gramene" id="TVU19076">
    <property type="protein sequence ID" value="TVU19076"/>
    <property type="gene ID" value="EJB05_35207"/>
</dbReference>
<name>A0A5J9U669_9POAL</name>
<reference evidence="1 2" key="1">
    <citation type="journal article" date="2019" name="Sci. Rep.">
        <title>A high-quality genome of Eragrostis curvula grass provides insights into Poaceae evolution and supports new strategies to enhance forage quality.</title>
        <authorList>
            <person name="Carballo J."/>
            <person name="Santos B.A.C.M."/>
            <person name="Zappacosta D."/>
            <person name="Garbus I."/>
            <person name="Selva J.P."/>
            <person name="Gallo C.A."/>
            <person name="Diaz A."/>
            <person name="Albertini E."/>
            <person name="Caccamo M."/>
            <person name="Echenique V."/>
        </authorList>
    </citation>
    <scope>NUCLEOTIDE SEQUENCE [LARGE SCALE GENOMIC DNA]</scope>
    <source>
        <strain evidence="2">cv. Victoria</strain>
        <tissue evidence="1">Leaf</tissue>
    </source>
</reference>
<dbReference type="AlphaFoldDB" id="A0A5J9U669"/>
<protein>
    <submittedName>
        <fullName evidence="1">Uncharacterized protein</fullName>
    </submittedName>
</protein>
<dbReference type="EMBL" id="RWGY01000029">
    <property type="protein sequence ID" value="TVU19076.1"/>
    <property type="molecule type" value="Genomic_DNA"/>
</dbReference>
<keyword evidence="2" id="KW-1185">Reference proteome</keyword>
<sequence>MAASAPPHADAAIFHAQRLGERTNAEDGLHYIKRCLSPILVACDSIRRNIDYKLAKLGGVCRGYRTSIDLLWGRRDQEYDGEH</sequence>
<feature type="non-terminal residue" evidence="1">
    <location>
        <position position="1"/>
    </location>
</feature>
<organism evidence="1 2">
    <name type="scientific">Eragrostis curvula</name>
    <name type="common">weeping love grass</name>
    <dbReference type="NCBI Taxonomy" id="38414"/>
    <lineage>
        <taxon>Eukaryota</taxon>
        <taxon>Viridiplantae</taxon>
        <taxon>Streptophyta</taxon>
        <taxon>Embryophyta</taxon>
        <taxon>Tracheophyta</taxon>
        <taxon>Spermatophyta</taxon>
        <taxon>Magnoliopsida</taxon>
        <taxon>Liliopsida</taxon>
        <taxon>Poales</taxon>
        <taxon>Poaceae</taxon>
        <taxon>PACMAD clade</taxon>
        <taxon>Chloridoideae</taxon>
        <taxon>Eragrostideae</taxon>
        <taxon>Eragrostidinae</taxon>
        <taxon>Eragrostis</taxon>
    </lineage>
</organism>
<proteinExistence type="predicted"/>
<dbReference type="Proteomes" id="UP000324897">
    <property type="component" value="Chromosome 7"/>
</dbReference>
<accession>A0A5J9U669</accession>
<gene>
    <name evidence="1" type="ORF">EJB05_35207</name>
</gene>
<evidence type="ECO:0000313" key="1">
    <source>
        <dbReference type="EMBL" id="TVU19076.1"/>
    </source>
</evidence>